<evidence type="ECO:0000256" key="6">
    <source>
        <dbReference type="ARBA" id="ARBA00022989"/>
    </source>
</evidence>
<evidence type="ECO:0000313" key="10">
    <source>
        <dbReference type="Proteomes" id="UP000196560"/>
    </source>
</evidence>
<evidence type="ECO:0000256" key="4">
    <source>
        <dbReference type="ARBA" id="ARBA00022597"/>
    </source>
</evidence>
<keyword evidence="4 8" id="KW-0762">Sugar transport</keyword>
<protein>
    <recommendedName>
        <fullName evidence="8">Permease IIC component</fullName>
    </recommendedName>
</protein>
<evidence type="ECO:0000256" key="3">
    <source>
        <dbReference type="ARBA" id="ARBA00022475"/>
    </source>
</evidence>
<dbReference type="InterPro" id="IPR003352">
    <property type="entry name" value="PTS_EIIC"/>
</dbReference>
<reference evidence="10" key="1">
    <citation type="submission" date="2017-04" db="EMBL/GenBank/DDBJ databases">
        <title>Function of individual gut microbiota members based on whole genome sequencing of pure cultures obtained from chicken caecum.</title>
        <authorList>
            <person name="Medvecky M."/>
            <person name="Cejkova D."/>
            <person name="Polansky O."/>
            <person name="Karasova D."/>
            <person name="Kubasova T."/>
            <person name="Cizek A."/>
            <person name="Rychlik I."/>
        </authorList>
    </citation>
    <scope>NUCLEOTIDE SEQUENCE [LARGE SCALE GENOMIC DNA]</scope>
    <source>
        <strain evidence="10">An70</strain>
    </source>
</reference>
<evidence type="ECO:0000256" key="1">
    <source>
        <dbReference type="ARBA" id="ARBA00004651"/>
    </source>
</evidence>
<dbReference type="PIRSF" id="PIRSF006351">
    <property type="entry name" value="PTS_EIIC-Cellobiose"/>
    <property type="match status" value="1"/>
</dbReference>
<evidence type="ECO:0000313" key="9">
    <source>
        <dbReference type="EMBL" id="OUN43069.1"/>
    </source>
</evidence>
<accession>A0A1Y3U9J0</accession>
<keyword evidence="2 8" id="KW-0813">Transport</keyword>
<dbReference type="PANTHER" id="PTHR33989:SF4">
    <property type="entry name" value="PTS SYSTEM N,N'-DIACETYLCHITOBIOSE-SPECIFIC EIIC COMPONENT"/>
    <property type="match status" value="1"/>
</dbReference>
<evidence type="ECO:0000256" key="2">
    <source>
        <dbReference type="ARBA" id="ARBA00022448"/>
    </source>
</evidence>
<dbReference type="InterPro" id="IPR004796">
    <property type="entry name" value="PTS_IIC_cello"/>
</dbReference>
<gene>
    <name evidence="9" type="ORF">B5G21_05590</name>
</gene>
<keyword evidence="6" id="KW-1133">Transmembrane helix</keyword>
<dbReference type="PROSITE" id="PS51105">
    <property type="entry name" value="PTS_EIIC_TYPE_3"/>
    <property type="match status" value="1"/>
</dbReference>
<keyword evidence="7 8" id="KW-0472">Membrane</keyword>
<comment type="caution">
    <text evidence="9">The sequence shown here is derived from an EMBL/GenBank/DDBJ whole genome shotgun (WGS) entry which is preliminary data.</text>
</comment>
<dbReference type="InterPro" id="IPR051088">
    <property type="entry name" value="PTS_Sugar-EIIC/EIIB"/>
</dbReference>
<evidence type="ECO:0000256" key="5">
    <source>
        <dbReference type="ARBA" id="ARBA00022692"/>
    </source>
</evidence>
<dbReference type="RefSeq" id="WP_087186362.1">
    <property type="nucleotide sequence ID" value="NZ_DYUN01000108.1"/>
</dbReference>
<dbReference type="Pfam" id="PF02378">
    <property type="entry name" value="PTS_EIIC"/>
    <property type="match status" value="1"/>
</dbReference>
<name>A0A1Y3U9J0_9ACTN</name>
<keyword evidence="5" id="KW-0812">Transmembrane</keyword>
<evidence type="ECO:0000256" key="8">
    <source>
        <dbReference type="PIRNR" id="PIRNR006351"/>
    </source>
</evidence>
<evidence type="ECO:0000256" key="7">
    <source>
        <dbReference type="ARBA" id="ARBA00023136"/>
    </source>
</evidence>
<comment type="subcellular location">
    <subcellularLocation>
        <location evidence="1">Cell membrane</location>
        <topology evidence="1">Multi-pass membrane protein</topology>
    </subcellularLocation>
</comment>
<proteinExistence type="predicted"/>
<sequence>MAEAVKGGITGKIQNVIETRIVPPLNKIASNYWFSLAADAILYIVPFSMVSAIPSLWSFARNFLTFLPDITPITTFSFGLVGLFVVFAIPYNCMVKEDHRDRGLMAGFTSIGAYMMCMRPVTTDEGTLFNMNMFGAGGMFTAMVVGLICAAVFKAFSKKSFFSEDSLVPDFVKSWFDNIIAILVCLVVAWLVSFIAQVDIFTLVGFILSPVTGFAQSLPGVVIIALVMDVFYFFGVSGWVFTTVTLPITQGAMAENMAAAAAGLAIPNINAYGLSRYYMIGGEGNTLPLAIMMLFSKSRKNKTLGRATIVPSLFNINEPLIFSTVVNNPYMFVPMVLQAIILPANAFLWIALGWASPHTVMFAMNNLPNAVSAFFLSNGDWRNALLVVVNLVLATIIWYPFWKAYDRHQAKVELDAAGGKSEVVAA</sequence>
<organism evidence="9 10">
    <name type="scientific">Enorma massiliensis</name>
    <dbReference type="NCBI Taxonomy" id="1472761"/>
    <lineage>
        <taxon>Bacteria</taxon>
        <taxon>Bacillati</taxon>
        <taxon>Actinomycetota</taxon>
        <taxon>Coriobacteriia</taxon>
        <taxon>Coriobacteriales</taxon>
        <taxon>Coriobacteriaceae</taxon>
        <taxon>Enorma</taxon>
    </lineage>
</organism>
<dbReference type="GO" id="GO:1902815">
    <property type="term" value="P:N,N'-diacetylchitobiose import"/>
    <property type="evidence" value="ECO:0007669"/>
    <property type="project" value="TreeGrafter"/>
</dbReference>
<dbReference type="PANTHER" id="PTHR33989">
    <property type="match status" value="1"/>
</dbReference>
<keyword evidence="10" id="KW-1185">Reference proteome</keyword>
<keyword evidence="3 8" id="KW-1003">Cell membrane</keyword>
<dbReference type="GO" id="GO:0008982">
    <property type="term" value="F:protein-N(PI)-phosphohistidine-sugar phosphotransferase activity"/>
    <property type="evidence" value="ECO:0007669"/>
    <property type="project" value="UniProtKB-UniRule"/>
</dbReference>
<dbReference type="GO" id="GO:0005886">
    <property type="term" value="C:plasma membrane"/>
    <property type="evidence" value="ECO:0007669"/>
    <property type="project" value="UniProtKB-SubCell"/>
</dbReference>
<dbReference type="Proteomes" id="UP000196560">
    <property type="component" value="Unassembled WGS sequence"/>
</dbReference>
<dbReference type="InterPro" id="IPR004501">
    <property type="entry name" value="PTS_EIIC_3"/>
</dbReference>
<dbReference type="GO" id="GO:0009401">
    <property type="term" value="P:phosphoenolpyruvate-dependent sugar phosphotransferase system"/>
    <property type="evidence" value="ECO:0007669"/>
    <property type="project" value="InterPro"/>
</dbReference>
<dbReference type="EMBL" id="NFHO01000005">
    <property type="protein sequence ID" value="OUN43069.1"/>
    <property type="molecule type" value="Genomic_DNA"/>
</dbReference>
<dbReference type="AlphaFoldDB" id="A0A1Y3U9J0"/>
<comment type="function">
    <text evidence="8">The phosphoenolpyruvate-dependent sugar phosphotransferase system (PTS), a major carbohydrate active -transport system, catalyzes the phosphorylation of incoming sugar substrates concomitant with their translocation across the cell membrane.</text>
</comment>